<gene>
    <name evidence="2" type="ORF">A3860_39410</name>
</gene>
<keyword evidence="1" id="KW-0472">Membrane</keyword>
<evidence type="ECO:0000313" key="3">
    <source>
        <dbReference type="Proteomes" id="UP000192796"/>
    </source>
</evidence>
<feature type="transmembrane region" description="Helical" evidence="1">
    <location>
        <begin position="7"/>
        <end position="34"/>
    </location>
</feature>
<keyword evidence="3" id="KW-1185">Reference proteome</keyword>
<evidence type="ECO:0000256" key="1">
    <source>
        <dbReference type="SAM" id="Phobius"/>
    </source>
</evidence>
<keyword evidence="1" id="KW-1133">Transmembrane helix</keyword>
<dbReference type="Pfam" id="PF06197">
    <property type="entry name" value="DUF998"/>
    <property type="match status" value="1"/>
</dbReference>
<proteinExistence type="predicted"/>
<dbReference type="RefSeq" id="WP_158085454.1">
    <property type="nucleotide sequence ID" value="NZ_LVYD01000096.1"/>
</dbReference>
<dbReference type="AlphaFoldDB" id="A0A1V9FKB2"/>
<protein>
    <recommendedName>
        <fullName evidence="4">DUF998 domain-containing protein</fullName>
    </recommendedName>
</protein>
<sequence length="213" mass="24125">MKAPSSWFVVFTAVCCFVACAGDFAVTFIIGFIYKNYDALNQSESYLGTANSPVALYMNTWEVVLSILVVLYAYGLRRTIFNKGFWQHWAVWLIVLYGLGEGIGSGLFPYEHAGDELALMGILHLLFSTIGVVAIAVLSFVLLKVFPKKLFPRLYAYTRFVAFSGLSFIILFLLAKMQIIPLRGLWQRLFILDYYSLLVVVAVEMLIEHFRSI</sequence>
<dbReference type="OrthoDB" id="1344570at2"/>
<dbReference type="STRING" id="1703345.A3860_39410"/>
<dbReference type="Proteomes" id="UP000192796">
    <property type="component" value="Unassembled WGS sequence"/>
</dbReference>
<feature type="transmembrane region" description="Helical" evidence="1">
    <location>
        <begin position="154"/>
        <end position="174"/>
    </location>
</feature>
<feature type="transmembrane region" description="Helical" evidence="1">
    <location>
        <begin position="54"/>
        <end position="77"/>
    </location>
</feature>
<dbReference type="InterPro" id="IPR009339">
    <property type="entry name" value="DUF998"/>
</dbReference>
<keyword evidence="1" id="KW-0812">Transmembrane</keyword>
<feature type="transmembrane region" description="Helical" evidence="1">
    <location>
        <begin position="186"/>
        <end position="207"/>
    </location>
</feature>
<dbReference type="EMBL" id="LVYD01000096">
    <property type="protein sequence ID" value="OQP58721.1"/>
    <property type="molecule type" value="Genomic_DNA"/>
</dbReference>
<evidence type="ECO:0000313" key="2">
    <source>
        <dbReference type="EMBL" id="OQP58721.1"/>
    </source>
</evidence>
<reference evidence="2 3" key="1">
    <citation type="submission" date="2016-03" db="EMBL/GenBank/DDBJ databases">
        <title>Niastella vici sp. nov., isolated from farmland soil.</title>
        <authorList>
            <person name="Chen L."/>
            <person name="Wang D."/>
            <person name="Yang S."/>
            <person name="Wang G."/>
        </authorList>
    </citation>
    <scope>NUCLEOTIDE SEQUENCE [LARGE SCALE GENOMIC DNA]</scope>
    <source>
        <strain evidence="2 3">DJ57</strain>
    </source>
</reference>
<evidence type="ECO:0008006" key="4">
    <source>
        <dbReference type="Google" id="ProtNLM"/>
    </source>
</evidence>
<name>A0A1V9FKB2_9BACT</name>
<comment type="caution">
    <text evidence="2">The sequence shown here is derived from an EMBL/GenBank/DDBJ whole genome shotgun (WGS) entry which is preliminary data.</text>
</comment>
<feature type="transmembrane region" description="Helical" evidence="1">
    <location>
        <begin position="89"/>
        <end position="110"/>
    </location>
</feature>
<organism evidence="2 3">
    <name type="scientific">Niastella vici</name>
    <dbReference type="NCBI Taxonomy" id="1703345"/>
    <lineage>
        <taxon>Bacteria</taxon>
        <taxon>Pseudomonadati</taxon>
        <taxon>Bacteroidota</taxon>
        <taxon>Chitinophagia</taxon>
        <taxon>Chitinophagales</taxon>
        <taxon>Chitinophagaceae</taxon>
        <taxon>Niastella</taxon>
    </lineage>
</organism>
<accession>A0A1V9FKB2</accession>
<feature type="transmembrane region" description="Helical" evidence="1">
    <location>
        <begin position="122"/>
        <end position="142"/>
    </location>
</feature>